<protein>
    <submittedName>
        <fullName evidence="3">Uncharacterized protein</fullName>
    </submittedName>
</protein>
<dbReference type="VEuPathDB" id="FungiDB:PHYBLDRAFT_151461"/>
<reference evidence="4" key="1">
    <citation type="submission" date="2015-06" db="EMBL/GenBank/DDBJ databases">
        <title>Expansion of signal transduction pathways in fungi by whole-genome duplication.</title>
        <authorList>
            <consortium name="DOE Joint Genome Institute"/>
            <person name="Corrochano L.M."/>
            <person name="Kuo A."/>
            <person name="Marcet-Houben M."/>
            <person name="Polaino S."/>
            <person name="Salamov A."/>
            <person name="Villalobos J.M."/>
            <person name="Alvarez M.I."/>
            <person name="Avalos J."/>
            <person name="Benito E.P."/>
            <person name="Benoit I."/>
            <person name="Burger G."/>
            <person name="Camino L.P."/>
            <person name="Canovas D."/>
            <person name="Cerda-Olmedo E."/>
            <person name="Cheng J.-F."/>
            <person name="Dominguez A."/>
            <person name="Elias M."/>
            <person name="Eslava A.P."/>
            <person name="Glaser F."/>
            <person name="Grimwood J."/>
            <person name="Gutierrez G."/>
            <person name="Heitman J."/>
            <person name="Henrissat B."/>
            <person name="Iturriaga E.A."/>
            <person name="Lang B.F."/>
            <person name="Lavin J.L."/>
            <person name="Lee S."/>
            <person name="Li W."/>
            <person name="Lindquist E."/>
            <person name="Lopez-Garcia S."/>
            <person name="Luque E.M."/>
            <person name="Marcos A.T."/>
            <person name="Martin J."/>
            <person name="McCluskey K."/>
            <person name="Medina H.R."/>
            <person name="Miralles-Duran A."/>
            <person name="Miyazaki A."/>
            <person name="Munoz-Torres E."/>
            <person name="Oguiza J.A."/>
            <person name="Ohm R."/>
            <person name="Olmedo M."/>
            <person name="Orejas M."/>
            <person name="Ortiz-Castellanos L."/>
            <person name="Pisabarro A.G."/>
            <person name="Rodriguez-Romero J."/>
            <person name="Ruiz-Herrera J."/>
            <person name="Ruiz-Vazquez R."/>
            <person name="Sanz C."/>
            <person name="Schackwitz W."/>
            <person name="Schmutz J."/>
            <person name="Shahriari M."/>
            <person name="Shelest E."/>
            <person name="Silva-Franco F."/>
            <person name="Soanes D."/>
            <person name="Syed K."/>
            <person name="Tagua V.G."/>
            <person name="Talbot N.J."/>
            <person name="Thon M."/>
            <person name="De vries R.P."/>
            <person name="Wiebenga A."/>
            <person name="Yadav J.S."/>
            <person name="Braun E.L."/>
            <person name="Baker S."/>
            <person name="Garre V."/>
            <person name="Horwitz B."/>
            <person name="Torres-Martinez S."/>
            <person name="Idnurm A."/>
            <person name="Herrera-Estrella A."/>
            <person name="Gabaldon T."/>
            <person name="Grigoriev I.V."/>
        </authorList>
    </citation>
    <scope>NUCLEOTIDE SEQUENCE [LARGE SCALE GENOMIC DNA]</scope>
    <source>
        <strain evidence="4">NRRL 1555(-)</strain>
    </source>
</reference>
<dbReference type="GeneID" id="28993593"/>
<dbReference type="Proteomes" id="UP000077315">
    <property type="component" value="Unassembled WGS sequence"/>
</dbReference>
<evidence type="ECO:0000256" key="2">
    <source>
        <dbReference type="SAM" id="MobiDB-lite"/>
    </source>
</evidence>
<dbReference type="AlphaFoldDB" id="A0A162ZL78"/>
<feature type="compositionally biased region" description="Polar residues" evidence="2">
    <location>
        <begin position="136"/>
        <end position="155"/>
    </location>
</feature>
<name>A0A162ZL78_PHYB8</name>
<dbReference type="STRING" id="763407.A0A162ZL78"/>
<feature type="region of interest" description="Disordered" evidence="2">
    <location>
        <begin position="1"/>
        <end position="164"/>
    </location>
</feature>
<feature type="compositionally biased region" description="Polar residues" evidence="2">
    <location>
        <begin position="1"/>
        <end position="11"/>
    </location>
</feature>
<evidence type="ECO:0000256" key="1">
    <source>
        <dbReference type="SAM" id="Coils"/>
    </source>
</evidence>
<dbReference type="EMBL" id="KV440999">
    <property type="protein sequence ID" value="OAD67561.1"/>
    <property type="molecule type" value="Genomic_DNA"/>
</dbReference>
<dbReference type="InParanoid" id="A0A162ZL78"/>
<gene>
    <name evidence="3" type="ORF">PHYBLDRAFT_151461</name>
</gene>
<feature type="compositionally biased region" description="Polar residues" evidence="2">
    <location>
        <begin position="36"/>
        <end position="48"/>
    </location>
</feature>
<accession>A0A162ZL78</accession>
<evidence type="ECO:0000313" key="3">
    <source>
        <dbReference type="EMBL" id="OAD67561.1"/>
    </source>
</evidence>
<organism evidence="3 4">
    <name type="scientific">Phycomyces blakesleeanus (strain ATCC 8743b / DSM 1359 / FGSC 10004 / NBRC 33097 / NRRL 1555)</name>
    <dbReference type="NCBI Taxonomy" id="763407"/>
    <lineage>
        <taxon>Eukaryota</taxon>
        <taxon>Fungi</taxon>
        <taxon>Fungi incertae sedis</taxon>
        <taxon>Mucoromycota</taxon>
        <taxon>Mucoromycotina</taxon>
        <taxon>Mucoromycetes</taxon>
        <taxon>Mucorales</taxon>
        <taxon>Phycomycetaceae</taxon>
        <taxon>Phycomyces</taxon>
    </lineage>
</organism>
<feature type="compositionally biased region" description="Polar residues" evidence="2">
    <location>
        <begin position="71"/>
        <end position="92"/>
    </location>
</feature>
<dbReference type="RefSeq" id="XP_018285601.1">
    <property type="nucleotide sequence ID" value="XM_018432687.1"/>
</dbReference>
<dbReference type="OrthoDB" id="2439595at2759"/>
<proteinExistence type="predicted"/>
<keyword evidence="1" id="KW-0175">Coiled coil</keyword>
<feature type="compositionally biased region" description="Low complexity" evidence="2">
    <location>
        <begin position="98"/>
        <end position="107"/>
    </location>
</feature>
<sequence length="486" mass="54330">MANNVYSTTALEANHNPPQPPHHDFVDQRTPIEMNPSRSMQRSKTVRNLGNAGSRVRGFFKKQNSKEVDSSKPTQNIRDEPQSFSPASTQRPTRPVLPSSSSYSPKSQFEQDSADLSRPPSYNIERAAQEKDSTMDTRISQPPVTNGIQNITPLTTDKGHGESAEPLNSEAAELMREIEQVNASITRAKQEIEAEAEKKQTLQAELDEARRVFQAREMEYTQVEHSFFAHTRAIRATDDDLSTIRDSFKLLKYSITRVIMTLNKKADRATATECLVAAWPNLNVLDPNSPTKELESAHINLLAEKKVHEHLVQSVFRCPIYPGLSVNESFAALNEWLISHDSKFNVRLRQQLASIVAKNSKEGVIFQAGHAEKKKIADMIYNDIADIYAPFVRENDAAVEEDKRYSTKITDIVDKAMRLVVAIRGQDVDISTLDIEEGKQAFDEETMVDVKGKTTGIIRFCICPVFVGGDGEHGFLEKGKVVVGSS</sequence>
<feature type="coiled-coil region" evidence="1">
    <location>
        <begin position="171"/>
        <end position="219"/>
    </location>
</feature>
<keyword evidence="4" id="KW-1185">Reference proteome</keyword>
<evidence type="ECO:0000313" key="4">
    <source>
        <dbReference type="Proteomes" id="UP000077315"/>
    </source>
</evidence>